<evidence type="ECO:0000256" key="1">
    <source>
        <dbReference type="ARBA" id="ARBA00004340"/>
    </source>
</evidence>
<dbReference type="EMBL" id="NBNE01005681">
    <property type="protein sequence ID" value="OWZ03178.1"/>
    <property type="molecule type" value="Genomic_DNA"/>
</dbReference>
<keyword evidence="5" id="KW-0732">Signal</keyword>
<evidence type="ECO:0000313" key="8">
    <source>
        <dbReference type="EMBL" id="OWZ03178.1"/>
    </source>
</evidence>
<sequence>MFTRFHVGKVESNLFDSAQFKSWATSVSNIYKSTEKGNAAMVVTLTNRYGDETLASMLTAAKEIPDTKDVASSMLKAQIDSWVVQKTPADEVFKILKLDKAGYKLFASPSWTRWMTYAENRGNTNPYELLLSILIKRFSDDKIATMLARSKTELDTKIASDALENALHQKWMSVGKSEDDVFKLLKLHQEGTTKLLKNPVLSTWISYVSKKEMLDPYEELLFKLAKQYDDETLLEFIFASKEVTSTSTIAKNLEDALPKYWLGKRKTADDVFTLLKLKNVDKEKLFDSPTWKTWISYLTAKSTQYKVEKNPDGMMYVVLKEHYGTKDVETMITKAKKSKSTEAIATKLQEEVWRSEKLSANDVFHLLKLSYEGDDFLTSPALSTWISYATKLGKFDKGYSRDRMAITELEKHIPYEDLARKIDNVMDQALIDKNTVVVNTVGILQKEQFLQWLYKRWEPDVLEWNLSKRNPNPVRDRKVALTYLDFFDANKALREQILNELRLKDRLAQRLG</sequence>
<reference evidence="9" key="1">
    <citation type="submission" date="2017-03" db="EMBL/GenBank/DDBJ databases">
        <title>Phytopthora megakarya and P. palmivora, two closely related causual agents of cacao black pod achieved similar genome size and gene model numbers by different mechanisms.</title>
        <authorList>
            <person name="Ali S."/>
            <person name="Shao J."/>
            <person name="Larry D.J."/>
            <person name="Kronmiller B."/>
            <person name="Shen D."/>
            <person name="Strem M.D."/>
            <person name="Melnick R.L."/>
            <person name="Guiltinan M.J."/>
            <person name="Tyler B.M."/>
            <person name="Meinhardt L.W."/>
            <person name="Bailey B.A."/>
        </authorList>
    </citation>
    <scope>NUCLEOTIDE SEQUENCE [LARGE SCALE GENOMIC DNA]</scope>
    <source>
        <strain evidence="9">zdho120</strain>
    </source>
</reference>
<evidence type="ECO:0000256" key="6">
    <source>
        <dbReference type="ARBA" id="ARBA00023026"/>
    </source>
</evidence>
<evidence type="ECO:0000256" key="3">
    <source>
        <dbReference type="ARBA" id="ARBA00010400"/>
    </source>
</evidence>
<keyword evidence="6" id="KW-0843">Virulence</keyword>
<evidence type="ECO:0000313" key="9">
    <source>
        <dbReference type="Proteomes" id="UP000198211"/>
    </source>
</evidence>
<dbReference type="AlphaFoldDB" id="A0A225VE68"/>
<dbReference type="GO" id="GO:0005576">
    <property type="term" value="C:extracellular region"/>
    <property type="evidence" value="ECO:0007669"/>
    <property type="project" value="UniProtKB-SubCell"/>
</dbReference>
<comment type="caution">
    <text evidence="8">The sequence shown here is derived from an EMBL/GenBank/DDBJ whole genome shotgun (WGS) entry which is preliminary data.</text>
</comment>
<feature type="domain" description="RxLR effector PexRD54 WY" evidence="7">
    <location>
        <begin position="78"/>
        <end position="117"/>
    </location>
</feature>
<proteinExistence type="inferred from homology"/>
<evidence type="ECO:0000256" key="4">
    <source>
        <dbReference type="ARBA" id="ARBA00022525"/>
    </source>
</evidence>
<dbReference type="Proteomes" id="UP000198211">
    <property type="component" value="Unassembled WGS sequence"/>
</dbReference>
<dbReference type="GO" id="GO:0043657">
    <property type="term" value="C:host cell"/>
    <property type="evidence" value="ECO:0007669"/>
    <property type="project" value="UniProtKB-SubCell"/>
</dbReference>
<keyword evidence="9" id="KW-1185">Reference proteome</keyword>
<dbReference type="STRING" id="4795.A0A225VE68"/>
<name>A0A225VE68_9STRA</name>
<evidence type="ECO:0000256" key="2">
    <source>
        <dbReference type="ARBA" id="ARBA00004613"/>
    </source>
</evidence>
<organism evidence="8 9">
    <name type="scientific">Phytophthora megakarya</name>
    <dbReference type="NCBI Taxonomy" id="4795"/>
    <lineage>
        <taxon>Eukaryota</taxon>
        <taxon>Sar</taxon>
        <taxon>Stramenopiles</taxon>
        <taxon>Oomycota</taxon>
        <taxon>Peronosporomycetes</taxon>
        <taxon>Peronosporales</taxon>
        <taxon>Peronosporaceae</taxon>
        <taxon>Phytophthora</taxon>
    </lineage>
</organism>
<gene>
    <name evidence="8" type="ORF">PHMEG_00025135</name>
</gene>
<dbReference type="InterPro" id="IPR054463">
    <property type="entry name" value="PexRD54_WY"/>
</dbReference>
<evidence type="ECO:0000256" key="5">
    <source>
        <dbReference type="ARBA" id="ARBA00022729"/>
    </source>
</evidence>
<keyword evidence="4" id="KW-0964">Secreted</keyword>
<feature type="domain" description="RxLR effector PexRD54 WY" evidence="7">
    <location>
        <begin position="169"/>
        <end position="208"/>
    </location>
</feature>
<dbReference type="OrthoDB" id="110891at2759"/>
<dbReference type="Pfam" id="PF22748">
    <property type="entry name" value="PexRD54_WY"/>
    <property type="match status" value="2"/>
</dbReference>
<comment type="subcellular location">
    <subcellularLocation>
        <location evidence="1">Host cell</location>
    </subcellularLocation>
    <subcellularLocation>
        <location evidence="2">Secreted</location>
    </subcellularLocation>
</comment>
<accession>A0A225VE68</accession>
<comment type="similarity">
    <text evidence="3">Belongs to the RxLR effector family.</text>
</comment>
<protein>
    <submittedName>
        <fullName evidence="8">RxLR effector protein</fullName>
    </submittedName>
</protein>
<evidence type="ECO:0000259" key="7">
    <source>
        <dbReference type="Pfam" id="PF22748"/>
    </source>
</evidence>